<gene>
    <name evidence="4" type="ORF">E3Q01_01083</name>
    <name evidence="5" type="ORF">E3Q02_01310</name>
    <name evidence="6" type="ORF">E3Q03_01481</name>
    <name evidence="3" type="ORF">E3Q10_01710</name>
    <name evidence="2" type="ORF">E3Q17_01275</name>
    <name evidence="1" type="ORF">E3Q22_02242</name>
</gene>
<dbReference type="Proteomes" id="UP000307169">
    <property type="component" value="Unassembled WGS sequence"/>
</dbReference>
<dbReference type="Proteomes" id="UP000309601">
    <property type="component" value="Unassembled WGS sequence"/>
</dbReference>
<dbReference type="Proteomes" id="UP000305647">
    <property type="component" value="Unassembled WGS sequence"/>
</dbReference>
<dbReference type="EMBL" id="SPRV01000011">
    <property type="protein sequence ID" value="TIC68864.1"/>
    <property type="molecule type" value="Genomic_DNA"/>
</dbReference>
<sequence length="88" mass="10103">MVEEQSSKRNSGIKNDKPVWDSWKCKLSEVERHSAALSPRNRMVIAGSVFVFSAIGLYVSDRLEEKYPAVNPALLQQQQQQQQQKQEK</sequence>
<accession>A0A4T0PAD6</accession>
<evidence type="ECO:0000313" key="1">
    <source>
        <dbReference type="EMBL" id="TIB79875.1"/>
    </source>
</evidence>
<protein>
    <submittedName>
        <fullName evidence="4">Uncharacterized protein</fullName>
    </submittedName>
</protein>
<dbReference type="OrthoDB" id="2555959at2759"/>
<evidence type="ECO:0000313" key="12">
    <source>
        <dbReference type="Proteomes" id="UP000310708"/>
    </source>
</evidence>
<evidence type="ECO:0000313" key="6">
    <source>
        <dbReference type="EMBL" id="TIC68864.1"/>
    </source>
</evidence>
<evidence type="ECO:0000313" key="8">
    <source>
        <dbReference type="Proteomes" id="UP000305647"/>
    </source>
</evidence>
<dbReference type="Proteomes" id="UP000310708">
    <property type="component" value="Unassembled WGS sequence"/>
</dbReference>
<dbReference type="EMBL" id="SPRC01000020">
    <property type="protein sequence ID" value="TIB79875.1"/>
    <property type="molecule type" value="Genomic_DNA"/>
</dbReference>
<evidence type="ECO:0000313" key="10">
    <source>
        <dbReference type="Proteomes" id="UP000309601"/>
    </source>
</evidence>
<evidence type="ECO:0000313" key="7">
    <source>
        <dbReference type="Proteomes" id="UP000305362"/>
    </source>
</evidence>
<name>A0A4T0PAD6_9BASI</name>
<organism evidence="4 12">
    <name type="scientific">Wallemia mellicola</name>
    <dbReference type="NCBI Taxonomy" id="1708541"/>
    <lineage>
        <taxon>Eukaryota</taxon>
        <taxon>Fungi</taxon>
        <taxon>Dikarya</taxon>
        <taxon>Basidiomycota</taxon>
        <taxon>Wallemiomycotina</taxon>
        <taxon>Wallemiomycetes</taxon>
        <taxon>Wallemiales</taxon>
        <taxon>Wallemiaceae</taxon>
        <taxon>Wallemia</taxon>
    </lineage>
</organism>
<reference evidence="7 8" key="1">
    <citation type="submission" date="2019-03" db="EMBL/GenBank/DDBJ databases">
        <title>Sequencing 25 genomes of Wallemia mellicola.</title>
        <authorList>
            <person name="Gostincar C."/>
        </authorList>
    </citation>
    <scope>NUCLEOTIDE SEQUENCE [LARGE SCALE GENOMIC DNA]</scope>
    <source>
        <strain evidence="2 9">EXF-1262</strain>
        <strain evidence="5 10">EXF-1274</strain>
        <strain evidence="6 7">EXF-1277</strain>
        <strain evidence="1 11">EXF-6152</strain>
        <strain evidence="4 12">EXF-757</strain>
        <strain evidence="3 8">EXF-8738</strain>
    </source>
</reference>
<dbReference type="EMBL" id="SPRW01000010">
    <property type="protein sequence ID" value="TIC68105.1"/>
    <property type="molecule type" value="Genomic_DNA"/>
</dbReference>
<evidence type="ECO:0000313" key="2">
    <source>
        <dbReference type="EMBL" id="TIC02743.1"/>
    </source>
</evidence>
<evidence type="ECO:0000313" key="9">
    <source>
        <dbReference type="Proteomes" id="UP000307169"/>
    </source>
</evidence>
<evidence type="ECO:0000313" key="3">
    <source>
        <dbReference type="EMBL" id="TIC31333.1"/>
    </source>
</evidence>
<dbReference type="EMBL" id="SPRX01000009">
    <property type="protein sequence ID" value="TIC67959.1"/>
    <property type="molecule type" value="Genomic_DNA"/>
</dbReference>
<dbReference type="AlphaFoldDB" id="A0A4T0PAD6"/>
<comment type="caution">
    <text evidence="4">The sequence shown here is derived from an EMBL/GenBank/DDBJ whole genome shotgun (WGS) entry which is preliminary data.</text>
</comment>
<evidence type="ECO:0000313" key="4">
    <source>
        <dbReference type="EMBL" id="TIC67959.1"/>
    </source>
</evidence>
<dbReference type="Proteomes" id="UP000305362">
    <property type="component" value="Unassembled WGS sequence"/>
</dbReference>
<proteinExistence type="predicted"/>
<dbReference type="Proteomes" id="UP000310685">
    <property type="component" value="Unassembled WGS sequence"/>
</dbReference>
<evidence type="ECO:0000313" key="5">
    <source>
        <dbReference type="EMBL" id="TIC68105.1"/>
    </source>
</evidence>
<dbReference type="EMBL" id="SPRH01000010">
    <property type="protein sequence ID" value="TIC02743.1"/>
    <property type="molecule type" value="Genomic_DNA"/>
</dbReference>
<dbReference type="EMBL" id="SPRO01000013">
    <property type="protein sequence ID" value="TIC31333.1"/>
    <property type="molecule type" value="Genomic_DNA"/>
</dbReference>
<evidence type="ECO:0000313" key="11">
    <source>
        <dbReference type="Proteomes" id="UP000310685"/>
    </source>
</evidence>